<dbReference type="EMBL" id="JADFTS010000002">
    <property type="protein sequence ID" value="KAF9619475.1"/>
    <property type="molecule type" value="Genomic_DNA"/>
</dbReference>
<organism evidence="2 3">
    <name type="scientific">Coptis chinensis</name>
    <dbReference type="NCBI Taxonomy" id="261450"/>
    <lineage>
        <taxon>Eukaryota</taxon>
        <taxon>Viridiplantae</taxon>
        <taxon>Streptophyta</taxon>
        <taxon>Embryophyta</taxon>
        <taxon>Tracheophyta</taxon>
        <taxon>Spermatophyta</taxon>
        <taxon>Magnoliopsida</taxon>
        <taxon>Ranunculales</taxon>
        <taxon>Ranunculaceae</taxon>
        <taxon>Coptidoideae</taxon>
        <taxon>Coptis</taxon>
    </lineage>
</organism>
<dbReference type="AlphaFoldDB" id="A0A835II98"/>
<name>A0A835II98_9MAGN</name>
<evidence type="ECO:0000313" key="2">
    <source>
        <dbReference type="EMBL" id="KAF9619475.1"/>
    </source>
</evidence>
<evidence type="ECO:0000256" key="1">
    <source>
        <dbReference type="SAM" id="MobiDB-lite"/>
    </source>
</evidence>
<proteinExistence type="predicted"/>
<sequence>MHDAQTSFMANEVTVGGSAPLVLADLEGAKAKATTALASHDRSTPGKEAYVSASPNRVRVLEEAGSLLQGNWADQVERDEAQASSKKGYKPKWKAQNLPAPSTRAKASSANHK</sequence>
<feature type="region of interest" description="Disordered" evidence="1">
    <location>
        <begin position="72"/>
        <end position="113"/>
    </location>
</feature>
<protein>
    <submittedName>
        <fullName evidence="2">Uncharacterized protein</fullName>
    </submittedName>
</protein>
<reference evidence="2 3" key="1">
    <citation type="submission" date="2020-10" db="EMBL/GenBank/DDBJ databases">
        <title>The Coptis chinensis genome and diversification of protoberbering-type alkaloids.</title>
        <authorList>
            <person name="Wang B."/>
            <person name="Shu S."/>
            <person name="Song C."/>
            <person name="Liu Y."/>
        </authorList>
    </citation>
    <scope>NUCLEOTIDE SEQUENCE [LARGE SCALE GENOMIC DNA]</scope>
    <source>
        <strain evidence="2">HL-2020</strain>
        <tissue evidence="2">Leaf</tissue>
    </source>
</reference>
<dbReference type="Proteomes" id="UP000631114">
    <property type="component" value="Unassembled WGS sequence"/>
</dbReference>
<accession>A0A835II98</accession>
<gene>
    <name evidence="2" type="ORF">IFM89_007223</name>
</gene>
<evidence type="ECO:0000313" key="3">
    <source>
        <dbReference type="Proteomes" id="UP000631114"/>
    </source>
</evidence>
<keyword evidence="3" id="KW-1185">Reference proteome</keyword>
<comment type="caution">
    <text evidence="2">The sequence shown here is derived from an EMBL/GenBank/DDBJ whole genome shotgun (WGS) entry which is preliminary data.</text>
</comment>